<reference evidence="1 2" key="1">
    <citation type="submission" date="2019-12" db="EMBL/GenBank/DDBJ databases">
        <title>Novel species isolated from a subtropical stream in China.</title>
        <authorList>
            <person name="Lu H."/>
        </authorList>
    </citation>
    <scope>NUCLEOTIDE SEQUENCE [LARGE SCALE GENOMIC DNA]</scope>
    <source>
        <strain evidence="1 2">FT94W</strain>
    </source>
</reference>
<gene>
    <name evidence="1" type="ORF">GTP38_02090</name>
</gene>
<proteinExistence type="predicted"/>
<comment type="caution">
    <text evidence="1">The sequence shown here is derived from an EMBL/GenBank/DDBJ whole genome shotgun (WGS) entry which is preliminary data.</text>
</comment>
<evidence type="ECO:0000313" key="1">
    <source>
        <dbReference type="EMBL" id="MYM33137.1"/>
    </source>
</evidence>
<dbReference type="RefSeq" id="WP_160988520.1">
    <property type="nucleotide sequence ID" value="NZ_WWCO01000001.1"/>
</dbReference>
<keyword evidence="2" id="KW-1185">Reference proteome</keyword>
<protein>
    <submittedName>
        <fullName evidence="1">Uncharacterized protein</fullName>
    </submittedName>
</protein>
<dbReference type="Proteomes" id="UP000449678">
    <property type="component" value="Unassembled WGS sequence"/>
</dbReference>
<dbReference type="EMBL" id="WWCO01000001">
    <property type="protein sequence ID" value="MYM33137.1"/>
    <property type="molecule type" value="Genomic_DNA"/>
</dbReference>
<name>A0ABW9V654_9BURK</name>
<sequence length="52" mass="5628">MLTADYSVCVESTATLIDGVFKEIQHWQCRMTPPDGITASGAVGLAFFVFMA</sequence>
<evidence type="ECO:0000313" key="2">
    <source>
        <dbReference type="Proteomes" id="UP000449678"/>
    </source>
</evidence>
<organism evidence="1 2">
    <name type="scientific">Duganella lactea</name>
    <dbReference type="NCBI Taxonomy" id="2692173"/>
    <lineage>
        <taxon>Bacteria</taxon>
        <taxon>Pseudomonadati</taxon>
        <taxon>Pseudomonadota</taxon>
        <taxon>Betaproteobacteria</taxon>
        <taxon>Burkholderiales</taxon>
        <taxon>Oxalobacteraceae</taxon>
        <taxon>Telluria group</taxon>
        <taxon>Duganella</taxon>
    </lineage>
</organism>
<accession>A0ABW9V654</accession>